<name>A0A6L3SX03_9HYPH</name>
<gene>
    <name evidence="2" type="ORF">F6X53_22580</name>
</gene>
<proteinExistence type="predicted"/>
<feature type="region of interest" description="Disordered" evidence="1">
    <location>
        <begin position="1"/>
        <end position="41"/>
    </location>
</feature>
<accession>A0A6L3SX03</accession>
<evidence type="ECO:0000313" key="3">
    <source>
        <dbReference type="Proteomes" id="UP000474159"/>
    </source>
</evidence>
<sequence>MEARKGTQDVENSAIDGLAAQIAGRDAESPWQGDRRTKREKIPRWQTRFPRAAAALARRKKRAKTTPAHDARSLIVWLTTALAGRA</sequence>
<dbReference type="EMBL" id="VZZK01000028">
    <property type="protein sequence ID" value="KAB1076680.1"/>
    <property type="molecule type" value="Genomic_DNA"/>
</dbReference>
<dbReference type="Proteomes" id="UP000474159">
    <property type="component" value="Unassembled WGS sequence"/>
</dbReference>
<protein>
    <submittedName>
        <fullName evidence="2">Uncharacterized protein</fullName>
    </submittedName>
</protein>
<reference evidence="2 3" key="1">
    <citation type="submission" date="2019-09" db="EMBL/GenBank/DDBJ databases">
        <title>YIM 48816 draft genome.</title>
        <authorList>
            <person name="Jiang L."/>
        </authorList>
    </citation>
    <scope>NUCLEOTIDE SEQUENCE [LARGE SCALE GENOMIC DNA]</scope>
    <source>
        <strain evidence="2 3">YIM 48816</strain>
    </source>
</reference>
<feature type="compositionally biased region" description="Basic and acidic residues" evidence="1">
    <location>
        <begin position="25"/>
        <end position="41"/>
    </location>
</feature>
<dbReference type="RefSeq" id="WP_151002606.1">
    <property type="nucleotide sequence ID" value="NZ_BPQY01000471.1"/>
</dbReference>
<evidence type="ECO:0000313" key="2">
    <source>
        <dbReference type="EMBL" id="KAB1076680.1"/>
    </source>
</evidence>
<comment type="caution">
    <text evidence="2">The sequence shown here is derived from an EMBL/GenBank/DDBJ whole genome shotgun (WGS) entry which is preliminary data.</text>
</comment>
<organism evidence="2 3">
    <name type="scientific">Methylobacterium soli</name>
    <dbReference type="NCBI Taxonomy" id="553447"/>
    <lineage>
        <taxon>Bacteria</taxon>
        <taxon>Pseudomonadati</taxon>
        <taxon>Pseudomonadota</taxon>
        <taxon>Alphaproteobacteria</taxon>
        <taxon>Hyphomicrobiales</taxon>
        <taxon>Methylobacteriaceae</taxon>
        <taxon>Methylobacterium</taxon>
    </lineage>
</organism>
<keyword evidence="3" id="KW-1185">Reference proteome</keyword>
<dbReference type="AlphaFoldDB" id="A0A6L3SX03"/>
<evidence type="ECO:0000256" key="1">
    <source>
        <dbReference type="SAM" id="MobiDB-lite"/>
    </source>
</evidence>